<comment type="caution">
    <text evidence="7">The sequence shown here is derived from an EMBL/GenBank/DDBJ whole genome shotgun (WGS) entry which is preliminary data.</text>
</comment>
<dbReference type="InterPro" id="IPR009915">
    <property type="entry name" value="NnrU_dom"/>
</dbReference>
<reference evidence="7" key="3">
    <citation type="submission" date="2023-06" db="EMBL/GenBank/DDBJ databases">
        <authorList>
            <person name="Sun Q."/>
            <person name="Zhou Y."/>
        </authorList>
    </citation>
    <scope>NUCLEOTIDE SEQUENCE</scope>
    <source>
        <strain evidence="7">CGMCC 1.10859</strain>
    </source>
</reference>
<evidence type="ECO:0000313" key="7">
    <source>
        <dbReference type="EMBL" id="GHE01683.1"/>
    </source>
</evidence>
<proteinExistence type="predicted"/>
<evidence type="ECO:0000256" key="5">
    <source>
        <dbReference type="SAM" id="Phobius"/>
    </source>
</evidence>
<name>A0AAN4UR73_9RHOB</name>
<accession>A0AAN4UR73</accession>
<keyword evidence="9" id="KW-1185">Reference proteome</keyword>
<sequence length="185" mass="19507">MTMLILGVVLWWGAHLFKRLAPGARAGMGNAGRGAVALVLLVSLVLMVLGFRAVPAAQNFVTIPGNGHLNNLLMVIAVIVFGAGMSKGVLWTKIRHPMLWGVLLWAVAHLLVHNDVASIVLFGGLGLWAVVEMAVINAAGPWLRPASGGWKRDAVLIVIALVMYAIIVAIHVALGLSPNTGTIYG</sequence>
<dbReference type="EMBL" id="BNAB01000007">
    <property type="protein sequence ID" value="GHE01683.1"/>
    <property type="molecule type" value="Genomic_DNA"/>
</dbReference>
<evidence type="ECO:0000256" key="3">
    <source>
        <dbReference type="ARBA" id="ARBA00022989"/>
    </source>
</evidence>
<keyword evidence="4 5" id="KW-0472">Membrane</keyword>
<evidence type="ECO:0000313" key="10">
    <source>
        <dbReference type="Proteomes" id="UP000634647"/>
    </source>
</evidence>
<feature type="transmembrane region" description="Helical" evidence="5">
    <location>
        <begin position="69"/>
        <end position="88"/>
    </location>
</feature>
<evidence type="ECO:0000313" key="9">
    <source>
        <dbReference type="Proteomes" id="UP000199541"/>
    </source>
</evidence>
<dbReference type="Proteomes" id="UP000634647">
    <property type="component" value="Unassembled WGS sequence"/>
</dbReference>
<evidence type="ECO:0000256" key="2">
    <source>
        <dbReference type="ARBA" id="ARBA00022692"/>
    </source>
</evidence>
<dbReference type="EMBL" id="FNOB01000008">
    <property type="protein sequence ID" value="SDW96190.1"/>
    <property type="molecule type" value="Genomic_DNA"/>
</dbReference>
<keyword evidence="3 5" id="KW-1133">Transmembrane helix</keyword>
<evidence type="ECO:0000256" key="4">
    <source>
        <dbReference type="ARBA" id="ARBA00023136"/>
    </source>
</evidence>
<evidence type="ECO:0000259" key="6">
    <source>
        <dbReference type="Pfam" id="PF07298"/>
    </source>
</evidence>
<dbReference type="AlphaFoldDB" id="A0AAN4UR73"/>
<keyword evidence="2 5" id="KW-0812">Transmembrane</keyword>
<gene>
    <name evidence="7" type="ORF">GCM10008024_18100</name>
    <name evidence="8" type="ORF">SAMN05444006_108139</name>
</gene>
<dbReference type="GO" id="GO:0016020">
    <property type="term" value="C:membrane"/>
    <property type="evidence" value="ECO:0007669"/>
    <property type="project" value="UniProtKB-SubCell"/>
</dbReference>
<feature type="transmembrane region" description="Helical" evidence="5">
    <location>
        <begin position="119"/>
        <end position="142"/>
    </location>
</feature>
<feature type="domain" description="NnrU" evidence="6">
    <location>
        <begin position="3"/>
        <end position="177"/>
    </location>
</feature>
<dbReference type="Proteomes" id="UP000199541">
    <property type="component" value="Unassembled WGS sequence"/>
</dbReference>
<evidence type="ECO:0000313" key="8">
    <source>
        <dbReference type="EMBL" id="SDW96190.1"/>
    </source>
</evidence>
<organism evidence="7 10">
    <name type="scientific">Allgaiera indica</name>
    <dbReference type="NCBI Taxonomy" id="765699"/>
    <lineage>
        <taxon>Bacteria</taxon>
        <taxon>Pseudomonadati</taxon>
        <taxon>Pseudomonadota</taxon>
        <taxon>Alphaproteobacteria</taxon>
        <taxon>Rhodobacterales</taxon>
        <taxon>Paracoccaceae</taxon>
        <taxon>Allgaiera</taxon>
    </lineage>
</organism>
<protein>
    <submittedName>
        <fullName evidence="7">Membrane protein</fullName>
    </submittedName>
    <submittedName>
        <fullName evidence="8">NnrU protein</fullName>
    </submittedName>
</protein>
<comment type="subcellular location">
    <subcellularLocation>
        <location evidence="1">Membrane</location>
        <topology evidence="1">Multi-pass membrane protein</topology>
    </subcellularLocation>
</comment>
<feature type="transmembrane region" description="Helical" evidence="5">
    <location>
        <begin position="36"/>
        <end position="57"/>
    </location>
</feature>
<feature type="transmembrane region" description="Helical" evidence="5">
    <location>
        <begin position="154"/>
        <end position="176"/>
    </location>
</feature>
<reference evidence="7" key="1">
    <citation type="journal article" date="2014" name="Int. J. Syst. Evol. Microbiol.">
        <title>Complete genome sequence of Corynebacterium casei LMG S-19264T (=DSM 44701T), isolated from a smear-ripened cheese.</title>
        <authorList>
            <consortium name="US DOE Joint Genome Institute (JGI-PGF)"/>
            <person name="Walter F."/>
            <person name="Albersmeier A."/>
            <person name="Kalinowski J."/>
            <person name="Ruckert C."/>
        </authorList>
    </citation>
    <scope>NUCLEOTIDE SEQUENCE</scope>
    <source>
        <strain evidence="7">CGMCC 1.10859</strain>
    </source>
</reference>
<reference evidence="8 9" key="2">
    <citation type="submission" date="2016-10" db="EMBL/GenBank/DDBJ databases">
        <authorList>
            <person name="Varghese N."/>
            <person name="Submissions S."/>
        </authorList>
    </citation>
    <scope>NUCLEOTIDE SEQUENCE [LARGE SCALE GENOMIC DNA]</scope>
    <source>
        <strain evidence="8 9">DSM 24802</strain>
    </source>
</reference>
<dbReference type="RefSeq" id="WP_035844932.1">
    <property type="nucleotide sequence ID" value="NZ_BNAB01000007.1"/>
</dbReference>
<evidence type="ECO:0000256" key="1">
    <source>
        <dbReference type="ARBA" id="ARBA00004141"/>
    </source>
</evidence>
<dbReference type="Pfam" id="PF07298">
    <property type="entry name" value="NnrU"/>
    <property type="match status" value="1"/>
</dbReference>